<dbReference type="EMBL" id="FWFG01000119">
    <property type="protein sequence ID" value="SLM95932.1"/>
    <property type="molecule type" value="Genomic_DNA"/>
</dbReference>
<dbReference type="Proteomes" id="UP000195981">
    <property type="component" value="Unassembled WGS sequence"/>
</dbReference>
<dbReference type="AlphaFoldDB" id="A0A1X6X9L8"/>
<reference evidence="1 2" key="1">
    <citation type="submission" date="2017-02" db="EMBL/GenBank/DDBJ databases">
        <authorList>
            <person name="Peterson S.W."/>
        </authorList>
    </citation>
    <scope>NUCLEOTIDE SEQUENCE [LARGE SCALE GENOMIC DNA]</scope>
    <source>
        <strain evidence="1 2">CIP104813</strain>
    </source>
</reference>
<gene>
    <name evidence="1" type="ORF">FM110_13625</name>
</gene>
<name>A0A1X6X9L8_9MICO</name>
<accession>A0A1X6X9L8</accession>
<proteinExistence type="predicted"/>
<sequence length="50" mass="5529">MEQRQRIVLSSVRVHVAGQRPITAFEEFGPDGTETARHVADGVNRLIAGR</sequence>
<evidence type="ECO:0000313" key="1">
    <source>
        <dbReference type="EMBL" id="SLM95932.1"/>
    </source>
</evidence>
<protein>
    <submittedName>
        <fullName evidence="1">Uncharacterized protein</fullName>
    </submittedName>
</protein>
<keyword evidence="2" id="KW-1185">Reference proteome</keyword>
<organism evidence="1 2">
    <name type="scientific">Brachybacterium nesterenkovii</name>
    <dbReference type="NCBI Taxonomy" id="47847"/>
    <lineage>
        <taxon>Bacteria</taxon>
        <taxon>Bacillati</taxon>
        <taxon>Actinomycetota</taxon>
        <taxon>Actinomycetes</taxon>
        <taxon>Micrococcales</taxon>
        <taxon>Dermabacteraceae</taxon>
        <taxon>Brachybacterium</taxon>
    </lineage>
</organism>
<evidence type="ECO:0000313" key="2">
    <source>
        <dbReference type="Proteomes" id="UP000195981"/>
    </source>
</evidence>
<dbReference type="RefSeq" id="WP_159458097.1">
    <property type="nucleotide sequence ID" value="NZ_FWFG01000119.1"/>
</dbReference>